<feature type="region of interest" description="Disordered" evidence="1">
    <location>
        <begin position="1"/>
        <end position="57"/>
    </location>
</feature>
<gene>
    <name evidence="2" type="ORF">SAMN05660686_02209</name>
</gene>
<protein>
    <submittedName>
        <fullName evidence="2">Uncharacterized protein</fullName>
    </submittedName>
</protein>
<feature type="compositionally biased region" description="Polar residues" evidence="1">
    <location>
        <begin position="1"/>
        <end position="36"/>
    </location>
</feature>
<dbReference type="AlphaFoldDB" id="A0A8G2EV81"/>
<comment type="caution">
    <text evidence="2">The sequence shown here is derived from an EMBL/GenBank/DDBJ whole genome shotgun (WGS) entry which is preliminary data.</text>
</comment>
<evidence type="ECO:0000313" key="2">
    <source>
        <dbReference type="EMBL" id="SDF75524.1"/>
    </source>
</evidence>
<sequence length="265" mass="27431">MVATIDSATGGTNTVAVSSSSGSLTATARQQQTSSRSAEKSEPPKFRPFLPNDPGYITVEPDGRDDVSFRDRLRQAIEAVASAFASGEGVTAIVDRVFGEISKTLDEAEAKGEEVAVQLRIASLDVSVADGAGGSTFASIRQFALEVGVARNGKVAAEDTRVLATDGSSLGLSQQQIRTGLTSGNYARVDTGSSDGKLSDAARERLAAARSGLERVKAVQDALAAFRLGNEVPLRDLFDGKGSGSSEKSGSLGQVFPGIGALSFR</sequence>
<evidence type="ECO:0000313" key="3">
    <source>
        <dbReference type="Proteomes" id="UP000198615"/>
    </source>
</evidence>
<evidence type="ECO:0000256" key="1">
    <source>
        <dbReference type="SAM" id="MobiDB-lite"/>
    </source>
</evidence>
<reference evidence="2 3" key="1">
    <citation type="submission" date="2016-10" db="EMBL/GenBank/DDBJ databases">
        <authorList>
            <person name="Varghese N."/>
            <person name="Submissions S."/>
        </authorList>
    </citation>
    <scope>NUCLEOTIDE SEQUENCE [LARGE SCALE GENOMIC DNA]</scope>
    <source>
        <strain evidence="2 3">DSM 18839</strain>
    </source>
</reference>
<dbReference type="RefSeq" id="WP_093150257.1">
    <property type="nucleotide sequence ID" value="NZ_FNBW01000006.1"/>
</dbReference>
<accession>A0A8G2EV81</accession>
<organism evidence="2 3">
    <name type="scientific">Thalassobaculum litoreum DSM 18839</name>
    <dbReference type="NCBI Taxonomy" id="1123362"/>
    <lineage>
        <taxon>Bacteria</taxon>
        <taxon>Pseudomonadati</taxon>
        <taxon>Pseudomonadota</taxon>
        <taxon>Alphaproteobacteria</taxon>
        <taxon>Rhodospirillales</taxon>
        <taxon>Thalassobaculaceae</taxon>
        <taxon>Thalassobaculum</taxon>
    </lineage>
</organism>
<dbReference type="EMBL" id="FNBW01000006">
    <property type="protein sequence ID" value="SDF75524.1"/>
    <property type="molecule type" value="Genomic_DNA"/>
</dbReference>
<proteinExistence type="predicted"/>
<dbReference type="Proteomes" id="UP000198615">
    <property type="component" value="Unassembled WGS sequence"/>
</dbReference>
<name>A0A8G2EV81_9PROT</name>
<keyword evidence="3" id="KW-1185">Reference proteome</keyword>